<name>A0A2I2KWI0_9ACTN</name>
<dbReference type="EMBL" id="FZMO01000334">
    <property type="protein sequence ID" value="SNQ50015.1"/>
    <property type="molecule type" value="Genomic_DNA"/>
</dbReference>
<evidence type="ECO:0000313" key="2">
    <source>
        <dbReference type="EMBL" id="SNQ50015.1"/>
    </source>
</evidence>
<accession>A0A2I2KWI0</accession>
<feature type="region of interest" description="Disordered" evidence="1">
    <location>
        <begin position="75"/>
        <end position="111"/>
    </location>
</feature>
<organism evidence="2 3">
    <name type="scientific">Frankia canadensis</name>
    <dbReference type="NCBI Taxonomy" id="1836972"/>
    <lineage>
        <taxon>Bacteria</taxon>
        <taxon>Bacillati</taxon>
        <taxon>Actinomycetota</taxon>
        <taxon>Actinomycetes</taxon>
        <taxon>Frankiales</taxon>
        <taxon>Frankiaceae</taxon>
        <taxon>Frankia</taxon>
    </lineage>
</organism>
<dbReference type="Proteomes" id="UP000234331">
    <property type="component" value="Unassembled WGS sequence"/>
</dbReference>
<feature type="compositionally biased region" description="Low complexity" evidence="1">
    <location>
        <begin position="84"/>
        <end position="99"/>
    </location>
</feature>
<dbReference type="RefSeq" id="WP_101833366.1">
    <property type="nucleotide sequence ID" value="NZ_FZMO01000334.1"/>
</dbReference>
<evidence type="ECO:0000256" key="1">
    <source>
        <dbReference type="SAM" id="MobiDB-lite"/>
    </source>
</evidence>
<reference evidence="2 3" key="1">
    <citation type="submission" date="2017-06" db="EMBL/GenBank/DDBJ databases">
        <authorList>
            <person name="Kim H.J."/>
            <person name="Triplett B.A."/>
        </authorList>
    </citation>
    <scope>NUCLEOTIDE SEQUENCE [LARGE SCALE GENOMIC DNA]</scope>
    <source>
        <strain evidence="2">FRACA_ARgP5</strain>
    </source>
</reference>
<dbReference type="OrthoDB" id="3214619at2"/>
<evidence type="ECO:0000313" key="3">
    <source>
        <dbReference type="Proteomes" id="UP000234331"/>
    </source>
</evidence>
<sequence length="168" mass="17595">MNINPPWSRGDVVPPDAVPPADLATHLYTAEGAAVSVGPPPGMTARRPLVLLGAQAPGATPAVLRLRPEEARRLAQTLTEAADAQPAHAERANPAAAEPTSAGADRPPERHERYVVAVPEGCAAAELRRTLAPLPAASRLVDFSSDTDVVLVFATDDPRWPSRSGPAR</sequence>
<dbReference type="NCBIfam" id="TIGR03917">
    <property type="entry name" value="Frankia_40_dom"/>
    <property type="match status" value="1"/>
</dbReference>
<dbReference type="AlphaFoldDB" id="A0A2I2KWI0"/>
<proteinExistence type="predicted"/>
<dbReference type="InterPro" id="IPR023817">
    <property type="entry name" value="Frankia_40_dom"/>
</dbReference>
<protein>
    <submittedName>
        <fullName evidence="2">Uncharacterized protein</fullName>
    </submittedName>
</protein>
<gene>
    <name evidence="2" type="ORF">FRACA_40043</name>
</gene>
<keyword evidence="3" id="KW-1185">Reference proteome</keyword>